<protein>
    <recommendedName>
        <fullName evidence="1">RNA-directed DNA polymerase</fullName>
        <ecNumber evidence="1">2.7.7.49</ecNumber>
    </recommendedName>
</protein>
<dbReference type="InterPro" id="IPR001584">
    <property type="entry name" value="Integrase_cat-core"/>
</dbReference>
<dbReference type="EMBL" id="JAHWGI010001195">
    <property type="protein sequence ID" value="KAK3924643.1"/>
    <property type="molecule type" value="Genomic_DNA"/>
</dbReference>
<reference evidence="3" key="2">
    <citation type="journal article" date="2023" name="BMC Genomics">
        <title>Pest status, molecular evolution, and epigenetic factors derived from the genome assembly of Frankliniella fusca, a thysanopteran phytovirus vector.</title>
        <authorList>
            <person name="Catto M.A."/>
            <person name="Labadie P.E."/>
            <person name="Jacobson A.L."/>
            <person name="Kennedy G.G."/>
            <person name="Srinivasan R."/>
            <person name="Hunt B.G."/>
        </authorList>
    </citation>
    <scope>NUCLEOTIDE SEQUENCE</scope>
    <source>
        <strain evidence="3">PL_HMW_Pooled</strain>
    </source>
</reference>
<sequence>MTLVMYHFNPPVKCVYDTIQVKTCIEECKECEVYGMEAAETQINWTQVVPDGVSPEQMVKDQRLDPHILPILLAVEERRRPKLDEISGLSNKARSLWHQFNSLCMEEKLLYRRHEHPSGQPEKERLQLILPEKYVKNTIKYYHSQMGEGNHFGITKTLGHLSRFFWWPGISTDVSAHIVRCETCLKFKGPIRKNRAPLKIFQDGVLHGRWHVDVCDMPVTKEGYRYLLVAVEAFSGWPVMVPMKNQSAETIARALISDVFSVYGAPISILTDQGRAFDSELFKEIMDLYHIRKLRTSGYHPSANGKAERWIRTLKKNLAMLVGKIQHNWPDYIPFVAQAYRSLPHTSHKFSPYEVMFGAPMRTPSTLSQGIPPEVPQMRRDYPYAVREVLAEIHETVRSMNLQAATKMKSYYDRTAMVQPFVAGDKVLLYRRQRKSGESLKLKALWEGPFVIITIINDCNARIERIDPPKDRMIVHMDRLALYPRTEDSEGAWLNLVLSE</sequence>
<dbReference type="AlphaFoldDB" id="A0AAE1GX77"/>
<dbReference type="InterPro" id="IPR012337">
    <property type="entry name" value="RNaseH-like_sf"/>
</dbReference>
<dbReference type="EC" id="2.7.7.49" evidence="1"/>
<gene>
    <name evidence="4" type="ORF">KUF71_001054</name>
    <name evidence="5" type="ORF">KUF71_012777</name>
    <name evidence="3" type="ORF">KUF71_020592</name>
</gene>
<proteinExistence type="predicted"/>
<dbReference type="InterPro" id="IPR036397">
    <property type="entry name" value="RNaseH_sf"/>
</dbReference>
<keyword evidence="6" id="KW-1185">Reference proteome</keyword>
<dbReference type="Pfam" id="PF00665">
    <property type="entry name" value="rve"/>
    <property type="match status" value="1"/>
</dbReference>
<dbReference type="PANTHER" id="PTHR37984">
    <property type="entry name" value="PROTEIN CBG26694"/>
    <property type="match status" value="1"/>
</dbReference>
<dbReference type="Gene3D" id="3.30.420.10">
    <property type="entry name" value="Ribonuclease H-like superfamily/Ribonuclease H"/>
    <property type="match status" value="1"/>
</dbReference>
<dbReference type="GO" id="GO:0015074">
    <property type="term" value="P:DNA integration"/>
    <property type="evidence" value="ECO:0007669"/>
    <property type="project" value="InterPro"/>
</dbReference>
<dbReference type="InterPro" id="IPR041588">
    <property type="entry name" value="Integrase_H2C2"/>
</dbReference>
<dbReference type="PROSITE" id="PS50994">
    <property type="entry name" value="INTEGRASE"/>
    <property type="match status" value="1"/>
</dbReference>
<name>A0AAE1GX77_9NEOP</name>
<dbReference type="Pfam" id="PF17921">
    <property type="entry name" value="Integrase_H2C2"/>
    <property type="match status" value="1"/>
</dbReference>
<dbReference type="Proteomes" id="UP001219518">
    <property type="component" value="Unassembled WGS sequence"/>
</dbReference>
<accession>A0AAE1GX77</accession>
<dbReference type="PANTHER" id="PTHR37984:SF5">
    <property type="entry name" value="PROTEIN NYNRIN-LIKE"/>
    <property type="match status" value="1"/>
</dbReference>
<organism evidence="3 6">
    <name type="scientific">Frankliniella fusca</name>
    <dbReference type="NCBI Taxonomy" id="407009"/>
    <lineage>
        <taxon>Eukaryota</taxon>
        <taxon>Metazoa</taxon>
        <taxon>Ecdysozoa</taxon>
        <taxon>Arthropoda</taxon>
        <taxon>Hexapoda</taxon>
        <taxon>Insecta</taxon>
        <taxon>Pterygota</taxon>
        <taxon>Neoptera</taxon>
        <taxon>Paraneoptera</taxon>
        <taxon>Thysanoptera</taxon>
        <taxon>Terebrantia</taxon>
        <taxon>Thripoidea</taxon>
        <taxon>Thripidae</taxon>
        <taxon>Frankliniella</taxon>
    </lineage>
</organism>
<dbReference type="Gene3D" id="1.10.340.70">
    <property type="match status" value="1"/>
</dbReference>
<dbReference type="GO" id="GO:0003676">
    <property type="term" value="F:nucleic acid binding"/>
    <property type="evidence" value="ECO:0007669"/>
    <property type="project" value="InterPro"/>
</dbReference>
<comment type="caution">
    <text evidence="3">The sequence shown here is derived from an EMBL/GenBank/DDBJ whole genome shotgun (WGS) entry which is preliminary data.</text>
</comment>
<dbReference type="EMBL" id="JAHWGI010000208">
    <property type="protein sequence ID" value="KAK3910887.1"/>
    <property type="molecule type" value="Genomic_DNA"/>
</dbReference>
<evidence type="ECO:0000313" key="3">
    <source>
        <dbReference type="EMBL" id="KAK3910887.1"/>
    </source>
</evidence>
<evidence type="ECO:0000313" key="4">
    <source>
        <dbReference type="EMBL" id="KAK3918930.1"/>
    </source>
</evidence>
<dbReference type="FunFam" id="1.10.340.70:FF:000001">
    <property type="entry name" value="Retrovirus-related Pol polyprotein from transposon gypsy-like Protein"/>
    <property type="match status" value="1"/>
</dbReference>
<dbReference type="GO" id="GO:0003964">
    <property type="term" value="F:RNA-directed DNA polymerase activity"/>
    <property type="evidence" value="ECO:0007669"/>
    <property type="project" value="UniProtKB-EC"/>
</dbReference>
<dbReference type="InterPro" id="IPR050951">
    <property type="entry name" value="Retrovirus_Pol_polyprotein"/>
</dbReference>
<feature type="domain" description="Integrase catalytic" evidence="2">
    <location>
        <begin position="193"/>
        <end position="360"/>
    </location>
</feature>
<dbReference type="SUPFAM" id="SSF53098">
    <property type="entry name" value="Ribonuclease H-like"/>
    <property type="match status" value="1"/>
</dbReference>
<dbReference type="FunFam" id="3.30.420.10:FF:000032">
    <property type="entry name" value="Retrovirus-related Pol polyprotein from transposon 297-like Protein"/>
    <property type="match status" value="1"/>
</dbReference>
<reference evidence="3" key="1">
    <citation type="submission" date="2021-07" db="EMBL/GenBank/DDBJ databases">
        <authorList>
            <person name="Catto M.A."/>
            <person name="Jacobson A."/>
            <person name="Kennedy G."/>
            <person name="Labadie P."/>
            <person name="Hunt B.G."/>
            <person name="Srinivasan R."/>
        </authorList>
    </citation>
    <scope>NUCLEOTIDE SEQUENCE</scope>
    <source>
        <strain evidence="3">PL_HMW_Pooled</strain>
        <tissue evidence="3">Head</tissue>
    </source>
</reference>
<evidence type="ECO:0000259" key="2">
    <source>
        <dbReference type="PROSITE" id="PS50994"/>
    </source>
</evidence>
<dbReference type="EMBL" id="JAHWGI010000968">
    <property type="protein sequence ID" value="KAK3918930.1"/>
    <property type="molecule type" value="Genomic_DNA"/>
</dbReference>
<evidence type="ECO:0000313" key="5">
    <source>
        <dbReference type="EMBL" id="KAK3924643.1"/>
    </source>
</evidence>
<evidence type="ECO:0000313" key="6">
    <source>
        <dbReference type="Proteomes" id="UP001219518"/>
    </source>
</evidence>
<evidence type="ECO:0000256" key="1">
    <source>
        <dbReference type="ARBA" id="ARBA00012493"/>
    </source>
</evidence>